<dbReference type="InterPro" id="IPR002125">
    <property type="entry name" value="CMP_dCMP_dom"/>
</dbReference>
<dbReference type="Gene3D" id="3.40.140.10">
    <property type="entry name" value="Cytidine Deaminase, domain 2"/>
    <property type="match status" value="1"/>
</dbReference>
<dbReference type="InterPro" id="IPR002180">
    <property type="entry name" value="LS/RS"/>
</dbReference>
<evidence type="ECO:0000259" key="7">
    <source>
        <dbReference type="Pfam" id="PF00383"/>
    </source>
</evidence>
<protein>
    <recommendedName>
        <fullName evidence="3">6,7-dimethyl-8-ribityllumazine synthase</fullName>
        <ecNumber evidence="3">2.5.1.78</ecNumber>
    </recommendedName>
</protein>
<evidence type="ECO:0000313" key="8">
    <source>
        <dbReference type="EMBL" id="KGG79933.1"/>
    </source>
</evidence>
<feature type="domain" description="CMP/dCMP-type deaminase" evidence="7">
    <location>
        <begin position="2"/>
        <end position="66"/>
    </location>
</feature>
<sequence length="125" mass="13443">MDIKYMKRALELAEKGAGFVNPNPMVGCVIVKNGSIIGEGYHKYFGQNHAEVEALNSVVENPENSTICIDNIAKVSLDTEVPVIFGVLTTDTIEQAIERAGTKAGNKGHEAALTAIEMANLIKEL</sequence>
<dbReference type="EMBL" id="AZTB01000048">
    <property type="protein sequence ID" value="KGG79933.1"/>
    <property type="molecule type" value="Genomic_DNA"/>
</dbReference>
<proteinExistence type="inferred from homology"/>
<dbReference type="GO" id="GO:0000906">
    <property type="term" value="F:6,7-dimethyl-8-ribityllumazine synthase activity"/>
    <property type="evidence" value="ECO:0007669"/>
    <property type="project" value="UniProtKB-EC"/>
</dbReference>
<comment type="pathway">
    <text evidence="1">Cofactor biosynthesis; riboflavin biosynthesis; riboflavin from 2-hydroxy-3-oxobutyl phosphate and 5-amino-6-(D-ribitylamino)uracil: step 1/2.</text>
</comment>
<evidence type="ECO:0000256" key="3">
    <source>
        <dbReference type="ARBA" id="ARBA00012664"/>
    </source>
</evidence>
<organism evidence="8 9">
    <name type="scientific">Caloranaerobacter azorensis H53214</name>
    <dbReference type="NCBI Taxonomy" id="1156417"/>
    <lineage>
        <taxon>Bacteria</taxon>
        <taxon>Bacillati</taxon>
        <taxon>Bacillota</taxon>
        <taxon>Tissierellia</taxon>
        <taxon>Tissierellales</taxon>
        <taxon>Thermohalobacteraceae</taxon>
        <taxon>Caloranaerobacter</taxon>
    </lineage>
</organism>
<dbReference type="InterPro" id="IPR016193">
    <property type="entry name" value="Cytidine_deaminase-like"/>
</dbReference>
<evidence type="ECO:0000256" key="2">
    <source>
        <dbReference type="ARBA" id="ARBA00007424"/>
    </source>
</evidence>
<dbReference type="GO" id="GO:0009349">
    <property type="term" value="C:riboflavin synthase complex"/>
    <property type="evidence" value="ECO:0007669"/>
    <property type="project" value="InterPro"/>
</dbReference>
<dbReference type="Pfam" id="PF00383">
    <property type="entry name" value="dCMP_cyt_deam_1"/>
    <property type="match status" value="1"/>
</dbReference>
<name>A0A096BGP3_9FIRM</name>
<evidence type="ECO:0000256" key="4">
    <source>
        <dbReference type="ARBA" id="ARBA00022619"/>
    </source>
</evidence>
<dbReference type="GO" id="GO:0005829">
    <property type="term" value="C:cytosol"/>
    <property type="evidence" value="ECO:0007669"/>
    <property type="project" value="TreeGrafter"/>
</dbReference>
<keyword evidence="4" id="KW-0686">Riboflavin biosynthesis</keyword>
<evidence type="ECO:0000313" key="9">
    <source>
        <dbReference type="Proteomes" id="UP000029622"/>
    </source>
</evidence>
<keyword evidence="5" id="KW-0808">Transferase</keyword>
<evidence type="ECO:0000256" key="6">
    <source>
        <dbReference type="ARBA" id="ARBA00048785"/>
    </source>
</evidence>
<dbReference type="Pfam" id="PF00885">
    <property type="entry name" value="DMRL_synthase"/>
    <property type="match status" value="1"/>
</dbReference>
<dbReference type="AlphaFoldDB" id="A0A096BGP3"/>
<dbReference type="InterPro" id="IPR036467">
    <property type="entry name" value="LS/RS_sf"/>
</dbReference>
<dbReference type="SUPFAM" id="SSF53927">
    <property type="entry name" value="Cytidine deaminase-like"/>
    <property type="match status" value="1"/>
</dbReference>
<comment type="catalytic activity">
    <reaction evidence="6">
        <text>(2S)-2-hydroxy-3-oxobutyl phosphate + 5-amino-6-(D-ribitylamino)uracil = 6,7-dimethyl-8-(1-D-ribityl)lumazine + phosphate + 2 H2O + H(+)</text>
        <dbReference type="Rhea" id="RHEA:26152"/>
        <dbReference type="ChEBI" id="CHEBI:15377"/>
        <dbReference type="ChEBI" id="CHEBI:15378"/>
        <dbReference type="ChEBI" id="CHEBI:15934"/>
        <dbReference type="ChEBI" id="CHEBI:43474"/>
        <dbReference type="ChEBI" id="CHEBI:58201"/>
        <dbReference type="ChEBI" id="CHEBI:58830"/>
        <dbReference type="EC" id="2.5.1.78"/>
    </reaction>
</comment>
<comment type="similarity">
    <text evidence="2">Belongs to the DMRL synthase family.</text>
</comment>
<accession>A0A096BGP3</accession>
<comment type="caution">
    <text evidence="8">The sequence shown here is derived from an EMBL/GenBank/DDBJ whole genome shotgun (WGS) entry which is preliminary data.</text>
</comment>
<dbReference type="EC" id="2.5.1.78" evidence="3"/>
<gene>
    <name evidence="8" type="ORF">Y919_08975</name>
</gene>
<dbReference type="UniPathway" id="UPA00275">
    <property type="reaction ID" value="UER00404"/>
</dbReference>
<dbReference type="STRING" id="1156417.Y919_08975"/>
<evidence type="ECO:0000256" key="1">
    <source>
        <dbReference type="ARBA" id="ARBA00004917"/>
    </source>
</evidence>
<evidence type="ECO:0000256" key="5">
    <source>
        <dbReference type="ARBA" id="ARBA00022679"/>
    </source>
</evidence>
<dbReference type="PANTHER" id="PTHR21058:SF0">
    <property type="entry name" value="6,7-DIMETHYL-8-RIBITYLLUMAZINE SYNTHASE"/>
    <property type="match status" value="1"/>
</dbReference>
<dbReference type="Proteomes" id="UP000029622">
    <property type="component" value="Unassembled WGS sequence"/>
</dbReference>
<dbReference type="SUPFAM" id="SSF52121">
    <property type="entry name" value="Lumazine synthase"/>
    <property type="match status" value="1"/>
</dbReference>
<dbReference type="RefSeq" id="WP_277352311.1">
    <property type="nucleotide sequence ID" value="NZ_CASTAQ010000084.1"/>
</dbReference>
<dbReference type="InterPro" id="IPR034964">
    <property type="entry name" value="LS"/>
</dbReference>
<dbReference type="GO" id="GO:0009231">
    <property type="term" value="P:riboflavin biosynthetic process"/>
    <property type="evidence" value="ECO:0007669"/>
    <property type="project" value="UniProtKB-UniPathway"/>
</dbReference>
<dbReference type="PANTHER" id="PTHR21058">
    <property type="entry name" value="6,7-DIMETHYL-8-RIBITYLLUMAZINE SYNTHASE DMRL SYNTHASE LUMAZINE SYNTHASE"/>
    <property type="match status" value="1"/>
</dbReference>
<reference evidence="8 9" key="1">
    <citation type="submission" date="2013-12" db="EMBL/GenBank/DDBJ databases">
        <title>Draft genome sequence of Caloranaerobacter sp. H53214.</title>
        <authorList>
            <person name="Jiang L.J."/>
            <person name="Shao Z.Z."/>
            <person name="Long M.N."/>
        </authorList>
    </citation>
    <scope>NUCLEOTIDE SEQUENCE [LARGE SCALE GENOMIC DNA]</scope>
    <source>
        <strain evidence="8 9">H53214</strain>
    </source>
</reference>
<dbReference type="Gene3D" id="3.40.50.960">
    <property type="entry name" value="Lumazine/riboflavin synthase"/>
    <property type="match status" value="1"/>
</dbReference>